<dbReference type="InterPro" id="IPR009229">
    <property type="entry name" value="AgrD"/>
</dbReference>
<reference evidence="1 2" key="1">
    <citation type="submission" date="2022-09" db="EMBL/GenBank/DDBJ databases">
        <authorList>
            <person name="Han X.L."/>
            <person name="Wang Q."/>
            <person name="Lu T."/>
        </authorList>
    </citation>
    <scope>NUCLEOTIDE SEQUENCE [LARGE SCALE GENOMIC DNA]</scope>
    <source>
        <strain evidence="1 2">WQ 127069</strain>
    </source>
</reference>
<evidence type="ECO:0000313" key="2">
    <source>
        <dbReference type="Proteomes" id="UP001652445"/>
    </source>
</evidence>
<sequence length="40" mass="4426">MKNKFAIIANSALMVLATIFVTTNSVLGHRPETPQELLKK</sequence>
<name>A0ABT2UJ40_9BACL</name>
<keyword evidence="2" id="KW-1185">Reference proteome</keyword>
<proteinExistence type="predicted"/>
<organism evidence="1 2">
    <name type="scientific">Paenibacillus baimaensis</name>
    <dbReference type="NCBI Taxonomy" id="2982185"/>
    <lineage>
        <taxon>Bacteria</taxon>
        <taxon>Bacillati</taxon>
        <taxon>Bacillota</taxon>
        <taxon>Bacilli</taxon>
        <taxon>Bacillales</taxon>
        <taxon>Paenibacillaceae</taxon>
        <taxon>Paenibacillus</taxon>
    </lineage>
</organism>
<accession>A0ABT2UJ40</accession>
<evidence type="ECO:0000313" key="1">
    <source>
        <dbReference type="EMBL" id="MCU6794658.1"/>
    </source>
</evidence>
<dbReference type="NCBIfam" id="TIGR04223">
    <property type="entry name" value="quorum_AgrD"/>
    <property type="match status" value="1"/>
</dbReference>
<dbReference type="EMBL" id="JAOQIO010000084">
    <property type="protein sequence ID" value="MCU6794658.1"/>
    <property type="molecule type" value="Genomic_DNA"/>
</dbReference>
<gene>
    <name evidence="1" type="ORF">OB236_21340</name>
</gene>
<dbReference type="RefSeq" id="WP_262685772.1">
    <property type="nucleotide sequence ID" value="NZ_JAOQIO010000084.1"/>
</dbReference>
<comment type="caution">
    <text evidence="1">The sequence shown here is derived from an EMBL/GenBank/DDBJ whole genome shotgun (WGS) entry which is preliminary data.</text>
</comment>
<dbReference type="Proteomes" id="UP001652445">
    <property type="component" value="Unassembled WGS sequence"/>
</dbReference>
<protein>
    <submittedName>
        <fullName evidence="1">Cyclic lactone autoinducer peptide</fullName>
    </submittedName>
</protein>